<keyword evidence="2" id="KW-1185">Reference proteome</keyword>
<sequence length="130" mass="15373">MCFEPSKYKIRCAARFLTSDYQNYELGSVTTLLKDLGWKSLKNRREVDRLCLIKKGLDNNAILPLDELSKPARKTRHMHNRYYTTIFARTQIFKFSFVPSTIRDWNNLLHNVVEIADDAKFRKLLLFTIL</sequence>
<reference evidence="1 2" key="1">
    <citation type="submission" date="2022-05" db="EMBL/GenBank/DDBJ databases">
        <authorList>
            <consortium name="Genoscope - CEA"/>
            <person name="William W."/>
        </authorList>
    </citation>
    <scope>NUCLEOTIDE SEQUENCE [LARGE SCALE GENOMIC DNA]</scope>
</reference>
<evidence type="ECO:0000313" key="1">
    <source>
        <dbReference type="EMBL" id="CAH3105199.1"/>
    </source>
</evidence>
<dbReference type="EMBL" id="CALNXK010000017">
    <property type="protein sequence ID" value="CAH3105199.1"/>
    <property type="molecule type" value="Genomic_DNA"/>
</dbReference>
<protein>
    <submittedName>
        <fullName evidence="1">Uncharacterized protein</fullName>
    </submittedName>
</protein>
<organism evidence="1 2">
    <name type="scientific">Porites lobata</name>
    <dbReference type="NCBI Taxonomy" id="104759"/>
    <lineage>
        <taxon>Eukaryota</taxon>
        <taxon>Metazoa</taxon>
        <taxon>Cnidaria</taxon>
        <taxon>Anthozoa</taxon>
        <taxon>Hexacorallia</taxon>
        <taxon>Scleractinia</taxon>
        <taxon>Fungiina</taxon>
        <taxon>Poritidae</taxon>
        <taxon>Porites</taxon>
    </lineage>
</organism>
<proteinExistence type="predicted"/>
<dbReference type="Proteomes" id="UP001159405">
    <property type="component" value="Unassembled WGS sequence"/>
</dbReference>
<accession>A0ABN8NDE4</accession>
<gene>
    <name evidence="1" type="ORF">PLOB_00012387</name>
</gene>
<evidence type="ECO:0000313" key="2">
    <source>
        <dbReference type="Proteomes" id="UP001159405"/>
    </source>
</evidence>
<name>A0ABN8NDE4_9CNID</name>
<comment type="caution">
    <text evidence="1">The sequence shown here is derived from an EMBL/GenBank/DDBJ whole genome shotgun (WGS) entry which is preliminary data.</text>
</comment>